<reference evidence="1" key="2">
    <citation type="submission" date="2022-01" db="EMBL/GenBank/DDBJ databases">
        <authorList>
            <person name="Yamashiro T."/>
            <person name="Shiraishi A."/>
            <person name="Satake H."/>
            <person name="Nakayama K."/>
        </authorList>
    </citation>
    <scope>NUCLEOTIDE SEQUENCE</scope>
</reference>
<protein>
    <submittedName>
        <fullName evidence="1">Uncharacterized protein</fullName>
    </submittedName>
</protein>
<accession>A0ABQ5CZ46</accession>
<evidence type="ECO:0000313" key="1">
    <source>
        <dbReference type="EMBL" id="GJT31548.1"/>
    </source>
</evidence>
<evidence type="ECO:0000313" key="2">
    <source>
        <dbReference type="Proteomes" id="UP001151760"/>
    </source>
</evidence>
<reference evidence="1" key="1">
    <citation type="journal article" date="2022" name="Int. J. Mol. Sci.">
        <title>Draft Genome of Tanacetum Coccineum: Genomic Comparison of Closely Related Tanacetum-Family Plants.</title>
        <authorList>
            <person name="Yamashiro T."/>
            <person name="Shiraishi A."/>
            <person name="Nakayama K."/>
            <person name="Satake H."/>
        </authorList>
    </citation>
    <scope>NUCLEOTIDE SEQUENCE</scope>
</reference>
<gene>
    <name evidence="1" type="ORF">Tco_0921967</name>
</gene>
<organism evidence="1 2">
    <name type="scientific">Tanacetum coccineum</name>
    <dbReference type="NCBI Taxonomy" id="301880"/>
    <lineage>
        <taxon>Eukaryota</taxon>
        <taxon>Viridiplantae</taxon>
        <taxon>Streptophyta</taxon>
        <taxon>Embryophyta</taxon>
        <taxon>Tracheophyta</taxon>
        <taxon>Spermatophyta</taxon>
        <taxon>Magnoliopsida</taxon>
        <taxon>eudicotyledons</taxon>
        <taxon>Gunneridae</taxon>
        <taxon>Pentapetalae</taxon>
        <taxon>asterids</taxon>
        <taxon>campanulids</taxon>
        <taxon>Asterales</taxon>
        <taxon>Asteraceae</taxon>
        <taxon>Asteroideae</taxon>
        <taxon>Anthemideae</taxon>
        <taxon>Anthemidinae</taxon>
        <taxon>Tanacetum</taxon>
    </lineage>
</organism>
<proteinExistence type="predicted"/>
<sequence>MFRTLRGATEDVLTSHHLGSCPVLERKLCLKVEPPAEVNPLIHSCGKLWKQWKTFRLLVSQFVSECMIDPCIMCTARPRRAKELWASIETQVQTRRCWYKEIRGSSVFDYKMVIQRAWSVQVQDLQISATLIPLRD</sequence>
<comment type="caution">
    <text evidence="1">The sequence shown here is derived from an EMBL/GenBank/DDBJ whole genome shotgun (WGS) entry which is preliminary data.</text>
</comment>
<dbReference type="Proteomes" id="UP001151760">
    <property type="component" value="Unassembled WGS sequence"/>
</dbReference>
<dbReference type="EMBL" id="BQNB010014716">
    <property type="protein sequence ID" value="GJT31548.1"/>
    <property type="molecule type" value="Genomic_DNA"/>
</dbReference>
<name>A0ABQ5CZ46_9ASTR</name>
<keyword evidence="2" id="KW-1185">Reference proteome</keyword>